<dbReference type="STRING" id="4555.K3XHF1"/>
<evidence type="ECO:0000259" key="8">
    <source>
        <dbReference type="PROSITE" id="PS51352"/>
    </source>
</evidence>
<keyword evidence="10" id="KW-1185">Reference proteome</keyword>
<dbReference type="Gramene" id="KQL07310">
    <property type="protein sequence ID" value="KQL07310"/>
    <property type="gene ID" value="SETIT_001322mg"/>
</dbReference>
<comment type="catalytic activity">
    <reaction evidence="6">
        <text>[protein]-dithiol + NAD(+) = [protein]-disulfide + NADH + H(+)</text>
        <dbReference type="Rhea" id="RHEA:18749"/>
        <dbReference type="Rhea" id="RHEA-COMP:10593"/>
        <dbReference type="Rhea" id="RHEA-COMP:10594"/>
        <dbReference type="ChEBI" id="CHEBI:15378"/>
        <dbReference type="ChEBI" id="CHEBI:29950"/>
        <dbReference type="ChEBI" id="CHEBI:50058"/>
        <dbReference type="ChEBI" id="CHEBI:57540"/>
        <dbReference type="ChEBI" id="CHEBI:57945"/>
        <dbReference type="EC" id="1.8.1.8"/>
    </reaction>
</comment>
<evidence type="ECO:0000313" key="10">
    <source>
        <dbReference type="Proteomes" id="UP000004995"/>
    </source>
</evidence>
<evidence type="ECO:0000256" key="7">
    <source>
        <dbReference type="ARBA" id="ARBA00047804"/>
    </source>
</evidence>
<dbReference type="SUPFAM" id="SSF57889">
    <property type="entry name" value="Cysteine-rich domain"/>
    <property type="match status" value="1"/>
</dbReference>
<dbReference type="EC" id="1.8.1.8" evidence="1"/>
<dbReference type="PANTHER" id="PTHR13871:SF7">
    <property type="entry name" value="NUCLEOREDOXIN 2-RELATED"/>
    <property type="match status" value="1"/>
</dbReference>
<dbReference type="OMA" id="AHRCAPC"/>
<dbReference type="InterPro" id="IPR036249">
    <property type="entry name" value="Thioredoxin-like_sf"/>
</dbReference>
<evidence type="ECO:0000256" key="3">
    <source>
        <dbReference type="ARBA" id="ARBA00023002"/>
    </source>
</evidence>
<feature type="domain" description="Thioredoxin" evidence="8">
    <location>
        <begin position="218"/>
        <end position="396"/>
    </location>
</feature>
<dbReference type="InterPro" id="IPR012336">
    <property type="entry name" value="Thioredoxin-like_fold"/>
</dbReference>
<evidence type="ECO:0000256" key="2">
    <source>
        <dbReference type="ARBA" id="ARBA00022737"/>
    </source>
</evidence>
<dbReference type="Pfam" id="PF03107">
    <property type="entry name" value="C1_2"/>
    <property type="match status" value="1"/>
</dbReference>
<evidence type="ECO:0000256" key="1">
    <source>
        <dbReference type="ARBA" id="ARBA00012612"/>
    </source>
</evidence>
<dbReference type="AlphaFoldDB" id="K3XHF1"/>
<reference evidence="9" key="2">
    <citation type="submission" date="2018-08" db="UniProtKB">
        <authorList>
            <consortium name="EnsemblPlants"/>
        </authorList>
    </citation>
    <scope>IDENTIFICATION</scope>
    <source>
        <strain evidence="9">Yugu1</strain>
    </source>
</reference>
<dbReference type="PANTHER" id="PTHR13871">
    <property type="entry name" value="THIOREDOXIN"/>
    <property type="match status" value="1"/>
</dbReference>
<dbReference type="SUPFAM" id="SSF52833">
    <property type="entry name" value="Thioredoxin-like"/>
    <property type="match status" value="2"/>
</dbReference>
<dbReference type="Gene3D" id="3.40.30.10">
    <property type="entry name" value="Glutaredoxin"/>
    <property type="match status" value="2"/>
</dbReference>
<accession>K3XHF1</accession>
<name>K3XHF1_SETIT</name>
<evidence type="ECO:0000256" key="6">
    <source>
        <dbReference type="ARBA" id="ARBA00047388"/>
    </source>
</evidence>
<keyword evidence="3" id="KW-0560">Oxidoreductase</keyword>
<dbReference type="InterPro" id="IPR004146">
    <property type="entry name" value="DC1"/>
</dbReference>
<dbReference type="eggNOG" id="KOG2501">
    <property type="taxonomic scope" value="Eukaryota"/>
</dbReference>
<comment type="similarity">
    <text evidence="5">Belongs to the nucleoredoxin family.</text>
</comment>
<dbReference type="Proteomes" id="UP000004995">
    <property type="component" value="Unassembled WGS sequence"/>
</dbReference>
<proteinExistence type="inferred from homology"/>
<dbReference type="InterPro" id="IPR046349">
    <property type="entry name" value="C1-like_sf"/>
</dbReference>
<comment type="catalytic activity">
    <reaction evidence="7">
        <text>[protein]-dithiol + NADP(+) = [protein]-disulfide + NADPH + H(+)</text>
        <dbReference type="Rhea" id="RHEA:18753"/>
        <dbReference type="Rhea" id="RHEA-COMP:10593"/>
        <dbReference type="Rhea" id="RHEA-COMP:10594"/>
        <dbReference type="ChEBI" id="CHEBI:15378"/>
        <dbReference type="ChEBI" id="CHEBI:29950"/>
        <dbReference type="ChEBI" id="CHEBI:50058"/>
        <dbReference type="ChEBI" id="CHEBI:57783"/>
        <dbReference type="ChEBI" id="CHEBI:58349"/>
        <dbReference type="EC" id="1.8.1.8"/>
    </reaction>
</comment>
<dbReference type="FunCoup" id="K3XHF1">
    <property type="interactions" value="76"/>
</dbReference>
<dbReference type="InterPro" id="IPR052259">
    <property type="entry name" value="Nucleoredoxin-like"/>
</dbReference>
<keyword evidence="4" id="KW-0520">NAD</keyword>
<dbReference type="InParanoid" id="K3XHF1"/>
<dbReference type="EMBL" id="AGNK02003334">
    <property type="status" value="NOT_ANNOTATED_CDS"/>
    <property type="molecule type" value="Genomic_DNA"/>
</dbReference>
<gene>
    <name evidence="9" type="primary">LOC101779892</name>
</gene>
<dbReference type="HOGENOM" id="CLU_019626_0_2_1"/>
<dbReference type="PROSITE" id="PS51352">
    <property type="entry name" value="THIOREDOXIN_2"/>
    <property type="match status" value="1"/>
</dbReference>
<evidence type="ECO:0000313" key="9">
    <source>
        <dbReference type="EnsemblPlants" id="KQL07310"/>
    </source>
</evidence>
<dbReference type="InterPro" id="IPR013766">
    <property type="entry name" value="Thioredoxin_domain"/>
</dbReference>
<protein>
    <recommendedName>
        <fullName evidence="1">protein-disulfide reductase</fullName>
        <ecNumber evidence="1">1.8.1.8</ecNumber>
    </recommendedName>
</protein>
<dbReference type="EnsemblPlants" id="KQL07310">
    <property type="protein sequence ID" value="KQL07310"/>
    <property type="gene ID" value="SETIT_001322mg"/>
</dbReference>
<keyword evidence="2" id="KW-0677">Repeat</keyword>
<dbReference type="GO" id="GO:0047134">
    <property type="term" value="F:protein-disulfide reductase [NAD(P)H] activity"/>
    <property type="evidence" value="ECO:0007669"/>
    <property type="project" value="UniProtKB-EC"/>
</dbReference>
<evidence type="ECO:0000256" key="4">
    <source>
        <dbReference type="ARBA" id="ARBA00023027"/>
    </source>
</evidence>
<evidence type="ECO:0000256" key="5">
    <source>
        <dbReference type="ARBA" id="ARBA00025782"/>
    </source>
</evidence>
<organism evidence="9 10">
    <name type="scientific">Setaria italica</name>
    <name type="common">Foxtail millet</name>
    <name type="synonym">Panicum italicum</name>
    <dbReference type="NCBI Taxonomy" id="4555"/>
    <lineage>
        <taxon>Eukaryota</taxon>
        <taxon>Viridiplantae</taxon>
        <taxon>Streptophyta</taxon>
        <taxon>Embryophyta</taxon>
        <taxon>Tracheophyta</taxon>
        <taxon>Spermatophyta</taxon>
        <taxon>Magnoliopsida</taxon>
        <taxon>Liliopsida</taxon>
        <taxon>Poales</taxon>
        <taxon>Poaceae</taxon>
        <taxon>PACMAD clade</taxon>
        <taxon>Panicoideae</taxon>
        <taxon>Panicodae</taxon>
        <taxon>Paniceae</taxon>
        <taxon>Cenchrinae</taxon>
        <taxon>Setaria</taxon>
    </lineage>
</organism>
<sequence>MTEGSGALAIYICGAARGRVASRSRGLRRHSARQRQAPASLRPLGLISPRVSRPAAVGRDRESVGGRAREVDMAGVLLEVEEAPEGGGGIRSVLTMGSLVSPSGNEVHFPELDGKIIGLYFAANWYPKCEAFTPVLAAAYQHLKERGAGFEVVLVSCDEDRPSFERFHRTMPWPAVPFGDLQCKKRLSERFQVEGIPRLVVLAPDGEVVHPDAADLVHRYGERAFPFTAARVAELEADDQHKYASQTLEKLFSIDGKEFVNGGNEQVPISSLVGKTVGLYFSAHQCAPCMKFTAKLAAIYRSLKGRAKDFEIVYIPMDKEEDGYLRSCSDMPWLALPYDGAPSRALARYFDVREIPTLVVVGPDGKTVTRDGRNLVNLYFDMAFPFTDAQIRQLQEAEDEAAKGYPQSLRHRGHRHELSIVSEKSGGGPYICCECEEQGLGWAYQCIACGYEIHLRCGRNAEGGSAGTG</sequence>
<reference evidence="10" key="1">
    <citation type="journal article" date="2012" name="Nat. Biotechnol.">
        <title>Reference genome sequence of the model plant Setaria.</title>
        <authorList>
            <person name="Bennetzen J.L."/>
            <person name="Schmutz J."/>
            <person name="Wang H."/>
            <person name="Percifield R."/>
            <person name="Hawkins J."/>
            <person name="Pontaroli A.C."/>
            <person name="Estep M."/>
            <person name="Feng L."/>
            <person name="Vaughn J.N."/>
            <person name="Grimwood J."/>
            <person name="Jenkins J."/>
            <person name="Barry K."/>
            <person name="Lindquist E."/>
            <person name="Hellsten U."/>
            <person name="Deshpande S."/>
            <person name="Wang X."/>
            <person name="Wu X."/>
            <person name="Mitros T."/>
            <person name="Triplett J."/>
            <person name="Yang X."/>
            <person name="Ye C.Y."/>
            <person name="Mauro-Herrera M."/>
            <person name="Wang L."/>
            <person name="Li P."/>
            <person name="Sharma M."/>
            <person name="Sharma R."/>
            <person name="Ronald P.C."/>
            <person name="Panaud O."/>
            <person name="Kellogg E.A."/>
            <person name="Brutnell T.P."/>
            <person name="Doust A.N."/>
            <person name="Tuskan G.A."/>
            <person name="Rokhsar D."/>
            <person name="Devos K.M."/>
        </authorList>
    </citation>
    <scope>NUCLEOTIDE SEQUENCE [LARGE SCALE GENOMIC DNA]</scope>
    <source>
        <strain evidence="10">cv. Yugu1</strain>
    </source>
</reference>
<dbReference type="Pfam" id="PF13905">
    <property type="entry name" value="Thioredoxin_8"/>
    <property type="match status" value="2"/>
</dbReference>